<dbReference type="Gene3D" id="3.30.420.10">
    <property type="entry name" value="Ribonuclease H-like superfamily/Ribonuclease H"/>
    <property type="match status" value="1"/>
</dbReference>
<organism evidence="3 4">
    <name type="scientific">Elaphomyces granulatus</name>
    <dbReference type="NCBI Taxonomy" id="519963"/>
    <lineage>
        <taxon>Eukaryota</taxon>
        <taxon>Fungi</taxon>
        <taxon>Dikarya</taxon>
        <taxon>Ascomycota</taxon>
        <taxon>Pezizomycotina</taxon>
        <taxon>Eurotiomycetes</taxon>
        <taxon>Eurotiomycetidae</taxon>
        <taxon>Eurotiales</taxon>
        <taxon>Elaphomycetaceae</taxon>
        <taxon>Elaphomyces</taxon>
    </lineage>
</organism>
<dbReference type="EMBL" id="NPHW01002502">
    <property type="protein sequence ID" value="OXV11340.1"/>
    <property type="molecule type" value="Genomic_DNA"/>
</dbReference>
<name>A0A232M4I2_9EURO</name>
<sequence length="202" mass="22281">MLVVDEATRFQAARWLPNISAQATWNALRLCWIDVYIGPPDLLIHDAGTNFTGQEFQQCATSMAISTKCVPVEAHQSIGIVERYHAPLRRAYSVISEELKATGTGVNRDMVLQMAIKAVNDTAGPDGLIPTLLVFGAYPRMVELDPPAPTITQRATRAMEGVIKLRASRQVTKALRQRNGPQTLPIHELPINSDVLPLDWSI</sequence>
<accession>A0A232M4I2</accession>
<dbReference type="SUPFAM" id="SSF53098">
    <property type="entry name" value="Ribonuclease H-like"/>
    <property type="match status" value="1"/>
</dbReference>
<dbReference type="Proteomes" id="UP000243515">
    <property type="component" value="Unassembled WGS sequence"/>
</dbReference>
<keyword evidence="4" id="KW-1185">Reference proteome</keyword>
<reference evidence="3 4" key="1">
    <citation type="journal article" date="2015" name="Environ. Microbiol.">
        <title>Metagenome sequence of Elaphomyces granulatus from sporocarp tissue reveals Ascomycota ectomycorrhizal fingerprints of genome expansion and a Proteobacteria-rich microbiome.</title>
        <authorList>
            <person name="Quandt C.A."/>
            <person name="Kohler A."/>
            <person name="Hesse C.N."/>
            <person name="Sharpton T.J."/>
            <person name="Martin F."/>
            <person name="Spatafora J.W."/>
        </authorList>
    </citation>
    <scope>NUCLEOTIDE SEQUENCE [LARGE SCALE GENOMIC DNA]</scope>
    <source>
        <strain evidence="3 4">OSC145934</strain>
    </source>
</reference>
<proteinExistence type="predicted"/>
<dbReference type="OrthoDB" id="4368574at2759"/>
<evidence type="ECO:0000313" key="3">
    <source>
        <dbReference type="EMBL" id="OXV11340.1"/>
    </source>
</evidence>
<dbReference type="GO" id="GO:0003723">
    <property type="term" value="F:RNA binding"/>
    <property type="evidence" value="ECO:0007669"/>
    <property type="project" value="UniProtKB-KW"/>
</dbReference>
<comment type="caution">
    <text evidence="3">The sequence shown here is derived from an EMBL/GenBank/DDBJ whole genome shotgun (WGS) entry which is preliminary data.</text>
</comment>
<gene>
    <name evidence="3" type="ORF">Egran_00899</name>
</gene>
<keyword evidence="1" id="KW-0694">RNA-binding</keyword>
<feature type="domain" description="Integrase catalytic" evidence="2">
    <location>
        <begin position="1"/>
        <end position="147"/>
    </location>
</feature>
<evidence type="ECO:0000313" key="4">
    <source>
        <dbReference type="Proteomes" id="UP000243515"/>
    </source>
</evidence>
<protein>
    <recommendedName>
        <fullName evidence="2">Integrase catalytic domain-containing protein</fullName>
    </recommendedName>
</protein>
<dbReference type="InterPro" id="IPR036397">
    <property type="entry name" value="RNaseH_sf"/>
</dbReference>
<dbReference type="GO" id="GO:0005634">
    <property type="term" value="C:nucleus"/>
    <property type="evidence" value="ECO:0007669"/>
    <property type="project" value="UniProtKB-ARBA"/>
</dbReference>
<dbReference type="AlphaFoldDB" id="A0A232M4I2"/>
<dbReference type="InterPro" id="IPR012337">
    <property type="entry name" value="RNaseH-like_sf"/>
</dbReference>
<dbReference type="InterPro" id="IPR001584">
    <property type="entry name" value="Integrase_cat-core"/>
</dbReference>
<evidence type="ECO:0000259" key="2">
    <source>
        <dbReference type="PROSITE" id="PS50994"/>
    </source>
</evidence>
<evidence type="ECO:0000256" key="1">
    <source>
        <dbReference type="ARBA" id="ARBA00022884"/>
    </source>
</evidence>
<dbReference type="PROSITE" id="PS50994">
    <property type="entry name" value="INTEGRASE"/>
    <property type="match status" value="1"/>
</dbReference>
<dbReference type="GO" id="GO:0015074">
    <property type="term" value="P:DNA integration"/>
    <property type="evidence" value="ECO:0007669"/>
    <property type="project" value="InterPro"/>
</dbReference>